<dbReference type="RefSeq" id="WP_040270184.1">
    <property type="nucleotide sequence ID" value="NZ_JROO01000004.1"/>
</dbReference>
<comment type="caution">
    <text evidence="1">The sequence shown here is derived from an EMBL/GenBank/DDBJ whole genome shotgun (WGS) entry which is preliminary data.</text>
</comment>
<protein>
    <recommendedName>
        <fullName evidence="3">Sporulation protein</fullName>
    </recommendedName>
</protein>
<reference evidence="2" key="1">
    <citation type="journal article" date="2015" name="Chem. Biol.">
        <title>Structure, bioactivity, and resistance mechanism of streptomonomicin, an unusual lasso Peptide from an understudied halophilic actinomycete.</title>
        <authorList>
            <person name="Metelev M."/>
            <person name="Tietz J.I."/>
            <person name="Melby J.O."/>
            <person name="Blair P.M."/>
            <person name="Zhu L."/>
            <person name="Livnat I."/>
            <person name="Severinov K."/>
            <person name="Mitchell D.A."/>
        </authorList>
    </citation>
    <scope>NUCLEOTIDE SEQUENCE [LARGE SCALE GENOMIC DNA]</scope>
    <source>
        <strain evidence="2">YIM 90003</strain>
    </source>
</reference>
<gene>
    <name evidence="1" type="ORF">LP52_01840</name>
</gene>
<sequence length="263" mass="28462">MGIKRILAAIGIGGPSIDTVVTQPHTRPGGQLEGYIDLAGGEVDADIDEIALSLAARVEVEIGDHEGQVTREISRVPVCGAFRLAAGENRRVPFTYPVTYQAPLTDAGGRPLPGAMLGLSTDVVIGGAPDKGDLDPVSVHPLPAQDRVLEAAHRMGFVLVKTDVEQGRLQGTRQEFPMYQELEFRAAPQYKDQMSEMELSFVADQQGVEVVIEVDKRGGLFTESQDRFARFRVGHAEAEQPGDWAPMLAETLGSMLQRRGIFG</sequence>
<accession>A0A0C2FLW9</accession>
<dbReference type="EMBL" id="JROO01000004">
    <property type="protein sequence ID" value="KII00325.1"/>
    <property type="molecule type" value="Genomic_DNA"/>
</dbReference>
<dbReference type="OrthoDB" id="3431481at2"/>
<evidence type="ECO:0008006" key="3">
    <source>
        <dbReference type="Google" id="ProtNLM"/>
    </source>
</evidence>
<dbReference type="Proteomes" id="UP000031675">
    <property type="component" value="Unassembled WGS sequence"/>
</dbReference>
<name>A0A0C2FLW9_9ACTN</name>
<dbReference type="Pfam" id="PF07070">
    <property type="entry name" value="Spo0M"/>
    <property type="match status" value="1"/>
</dbReference>
<proteinExistence type="predicted"/>
<organism evidence="1 2">
    <name type="scientific">Streptomonospora alba</name>
    <dbReference type="NCBI Taxonomy" id="183763"/>
    <lineage>
        <taxon>Bacteria</taxon>
        <taxon>Bacillati</taxon>
        <taxon>Actinomycetota</taxon>
        <taxon>Actinomycetes</taxon>
        <taxon>Streptosporangiales</taxon>
        <taxon>Nocardiopsidaceae</taxon>
        <taxon>Streptomonospora</taxon>
    </lineage>
</organism>
<evidence type="ECO:0000313" key="1">
    <source>
        <dbReference type="EMBL" id="KII00325.1"/>
    </source>
</evidence>
<keyword evidence="2" id="KW-1185">Reference proteome</keyword>
<dbReference type="PANTHER" id="PTHR40053">
    <property type="entry name" value="SPORULATION-CONTROL PROTEIN SPO0M"/>
    <property type="match status" value="1"/>
</dbReference>
<evidence type="ECO:0000313" key="2">
    <source>
        <dbReference type="Proteomes" id="UP000031675"/>
    </source>
</evidence>
<dbReference type="InterPro" id="IPR009776">
    <property type="entry name" value="Spore_0_M"/>
</dbReference>
<dbReference type="PANTHER" id="PTHR40053:SF1">
    <property type="entry name" value="SPORULATION-CONTROL PROTEIN SPO0M"/>
    <property type="match status" value="1"/>
</dbReference>
<dbReference type="STRING" id="183763.LP52_01840"/>
<dbReference type="AlphaFoldDB" id="A0A0C2FLW9"/>